<protein>
    <recommendedName>
        <fullName evidence="5">SAM domain-containing protein</fullName>
    </recommendedName>
</protein>
<dbReference type="EMBL" id="CAAKNF010000194">
    <property type="protein sequence ID" value="VIO97153.1"/>
    <property type="molecule type" value="Genomic_DNA"/>
</dbReference>
<dbReference type="PANTHER" id="PTHR24198">
    <property type="entry name" value="ANKYRIN REPEAT AND PROTEIN KINASE DOMAIN-CONTAINING PROTEIN"/>
    <property type="match status" value="1"/>
</dbReference>
<evidence type="ECO:0000256" key="3">
    <source>
        <dbReference type="PROSITE-ProRule" id="PRU00023"/>
    </source>
</evidence>
<name>A0A4E9FWC4_BRUMA</name>
<feature type="compositionally biased region" description="Low complexity" evidence="4">
    <location>
        <begin position="567"/>
        <end position="583"/>
    </location>
</feature>
<feature type="domain" description="SAM" evidence="5">
    <location>
        <begin position="699"/>
        <end position="761"/>
    </location>
</feature>
<dbReference type="Pfam" id="PF12796">
    <property type="entry name" value="Ank_2"/>
    <property type="match status" value="2"/>
</dbReference>
<dbReference type="SUPFAM" id="SSF47769">
    <property type="entry name" value="SAM/Pointed domain"/>
    <property type="match status" value="1"/>
</dbReference>
<dbReference type="CTD" id="6095416"/>
<dbReference type="Gene3D" id="1.10.150.50">
    <property type="entry name" value="Transcription Factor, Ets-1"/>
    <property type="match status" value="1"/>
</dbReference>
<reference evidence="6" key="2">
    <citation type="submission" date="2019-04" db="EMBL/GenBank/DDBJ databases">
        <authorList>
            <person name="Howe K."/>
            <person name="Paulini M."/>
            <person name="Williams G."/>
        </authorList>
    </citation>
    <scope>NUCLEOTIDE SEQUENCE [LARGE SCALE GENOMIC DNA]</scope>
    <source>
        <strain evidence="6">FR3</strain>
    </source>
</reference>
<reference evidence="8" key="3">
    <citation type="submission" date="2022-04" db="UniProtKB">
        <authorList>
            <consortium name="WormBaseParasite"/>
        </authorList>
    </citation>
    <scope>IDENTIFICATION</scope>
</reference>
<dbReference type="Pfam" id="PF00536">
    <property type="entry name" value="SAM_1"/>
    <property type="match status" value="1"/>
</dbReference>
<dbReference type="PROSITE" id="PS50088">
    <property type="entry name" value="ANK_REPEAT"/>
    <property type="match status" value="4"/>
</dbReference>
<dbReference type="PROSITE" id="PS50297">
    <property type="entry name" value="ANK_REP_REGION"/>
    <property type="match status" value="4"/>
</dbReference>
<evidence type="ECO:0000259" key="5">
    <source>
        <dbReference type="PROSITE" id="PS50105"/>
    </source>
</evidence>
<dbReference type="Proteomes" id="UP000006672">
    <property type="component" value="Unassembled WGS sequence"/>
</dbReference>
<evidence type="ECO:0000256" key="2">
    <source>
        <dbReference type="ARBA" id="ARBA00023043"/>
    </source>
</evidence>
<dbReference type="PRINTS" id="PR01415">
    <property type="entry name" value="ANKYRIN"/>
</dbReference>
<evidence type="ECO:0000256" key="1">
    <source>
        <dbReference type="ARBA" id="ARBA00022737"/>
    </source>
</evidence>
<feature type="repeat" description="ANK" evidence="3">
    <location>
        <begin position="306"/>
        <end position="338"/>
    </location>
</feature>
<keyword evidence="7" id="KW-1185">Reference proteome</keyword>
<proteinExistence type="predicted"/>
<evidence type="ECO:0000313" key="7">
    <source>
        <dbReference type="Proteomes" id="UP000006672"/>
    </source>
</evidence>
<dbReference type="SMART" id="SM00248">
    <property type="entry name" value="ANK"/>
    <property type="match status" value="8"/>
</dbReference>
<feature type="region of interest" description="Disordered" evidence="4">
    <location>
        <begin position="563"/>
        <end position="635"/>
    </location>
</feature>
<dbReference type="InterPro" id="IPR001660">
    <property type="entry name" value="SAM"/>
</dbReference>
<evidence type="ECO:0000256" key="4">
    <source>
        <dbReference type="SAM" id="MobiDB-lite"/>
    </source>
</evidence>
<accession>A0A8L7SWH0</accession>
<organism evidence="6">
    <name type="scientific">Brugia malayi</name>
    <name type="common">Filarial nematode worm</name>
    <dbReference type="NCBI Taxonomy" id="6279"/>
    <lineage>
        <taxon>Eukaryota</taxon>
        <taxon>Metazoa</taxon>
        <taxon>Ecdysozoa</taxon>
        <taxon>Nematoda</taxon>
        <taxon>Chromadorea</taxon>
        <taxon>Rhabditida</taxon>
        <taxon>Spirurina</taxon>
        <taxon>Spiruromorpha</taxon>
        <taxon>Filarioidea</taxon>
        <taxon>Onchocercidae</taxon>
        <taxon>Brugia</taxon>
    </lineage>
</organism>
<evidence type="ECO:0000313" key="8">
    <source>
        <dbReference type="WBParaSite" id="Bm1895.1"/>
    </source>
</evidence>
<feature type="repeat" description="ANK" evidence="3">
    <location>
        <begin position="37"/>
        <end position="69"/>
    </location>
</feature>
<dbReference type="GeneID" id="6095416"/>
<dbReference type="SUPFAM" id="SSF48403">
    <property type="entry name" value="Ankyrin repeat"/>
    <property type="match status" value="1"/>
</dbReference>
<dbReference type="InterPro" id="IPR013761">
    <property type="entry name" value="SAM/pointed_sf"/>
</dbReference>
<dbReference type="OrthoDB" id="539213at2759"/>
<feature type="compositionally biased region" description="Basic and acidic residues" evidence="4">
    <location>
        <begin position="606"/>
        <end position="616"/>
    </location>
</feature>
<gene>
    <name evidence="6" type="primary">Bma-mlt-2</name>
    <name evidence="6" type="ORF">BM_BM1895</name>
</gene>
<feature type="compositionally biased region" description="Polar residues" evidence="4">
    <location>
        <begin position="625"/>
        <end position="635"/>
    </location>
</feature>
<dbReference type="AlphaFoldDB" id="A0A4E9FWC4"/>
<dbReference type="WBParaSite" id="Bm1895.1">
    <property type="protein sequence ID" value="Bm1895.1"/>
    <property type="gene ID" value="WBGene00222156"/>
</dbReference>
<dbReference type="InterPro" id="IPR036770">
    <property type="entry name" value="Ankyrin_rpt-contain_sf"/>
</dbReference>
<dbReference type="PROSITE" id="PS50105">
    <property type="entry name" value="SAM_DOMAIN"/>
    <property type="match status" value="1"/>
</dbReference>
<keyword evidence="2 3" id="KW-0040">ANK repeat</keyword>
<dbReference type="Gene3D" id="1.25.40.20">
    <property type="entry name" value="Ankyrin repeat-containing domain"/>
    <property type="match status" value="3"/>
</dbReference>
<sequence>MNSISIEQFLIACETWNLDEVRQAVESGFLVDTFDDDHVTGLQMAAATGNIGIVQYLLDHGADIEKSNQVGMTALHHAAKNGHANIVRILVQRGANYQKLTYLGASAMTLAAASGHTDLIKLLLDLNVSVNPTHTALCPTPIIAAAFRRHTHLCALLSQKGAYLDGNIPRLSNLSALSTAITCGATTIVGALLELGANPSFRSLNGMTSTELAQHLQQNEVLTVINSTFRNILKKEEEQIEVDLRQLIYRNDENAIRMILDRHLSYVPFPENTTPLMYAVLLADNNIVKIIRESNITDINAAENVSGLTALMFAAIIGNYEVMEYLINFGADISLISFDGFTAIDYAFAIGNINADLLCLLQQPPGHDTTSSHRINTHQYQHLSRVIYSSKTKILNKLSSHVGRGSNMGNYYLDSKEKLHFSRAHLAKLVKIHQNDDNDEFILANDILKSIGNEKIGKSDQLHRYIEVARFVAENCANQGIINLPVVFTLNKHNLEKSNSINYGPSLEQITSTGTAINHKQRNFLSVAQWNAYLYYECRFLNRNFGGAFLNANKRRYLYDDNDSREISSSTSASDRSSSMLSRHYTSLERHSSTHTLGTIPRFRSRSRETIKRNNNYDENDDGRNSPSRSSLNQYIFSDKDGERLKKSISTPTLDKLIWRCSLNDNADMNGMKSKINNRSLARGATYDNAYHERMRQKITEDLIWEKLNEAGLGKYVNLLKDEEVDKGTFLALTNNDLIDIGITDVRHRNKLLKIIKNLRY</sequence>
<accession>A0A4E9FWC4</accession>
<reference evidence="7" key="1">
    <citation type="journal article" date="2007" name="Science">
        <title>Draft genome of the filarial nematode parasite Brugia malayi.</title>
        <authorList>
            <person name="Ghedin E."/>
            <person name="Wang S."/>
            <person name="Spiro D."/>
            <person name="Caler E."/>
            <person name="Zhao Q."/>
            <person name="Crabtree J."/>
            <person name="Allen J.E."/>
            <person name="Delcher A.L."/>
            <person name="Guiliano D.B."/>
            <person name="Miranda-Saavedra D."/>
            <person name="Angiuoli S.V."/>
            <person name="Creasy T."/>
            <person name="Amedeo P."/>
            <person name="Haas B."/>
            <person name="El-Sayed N.M."/>
            <person name="Wortman J.R."/>
            <person name="Feldblyum T."/>
            <person name="Tallon L."/>
            <person name="Schatz M."/>
            <person name="Shumway M."/>
            <person name="Koo H."/>
            <person name="Salzberg S.L."/>
            <person name="Schobel S."/>
            <person name="Pertea M."/>
            <person name="Pop M."/>
            <person name="White O."/>
            <person name="Barton G.J."/>
            <person name="Carlow C.K."/>
            <person name="Crawford M.J."/>
            <person name="Daub J."/>
            <person name="Dimmic M.W."/>
            <person name="Estes C.F."/>
            <person name="Foster J.M."/>
            <person name="Ganatra M."/>
            <person name="Gregory W.F."/>
            <person name="Johnson N.M."/>
            <person name="Jin J."/>
            <person name="Komuniecki R."/>
            <person name="Korf I."/>
            <person name="Kumar S."/>
            <person name="Laney S."/>
            <person name="Li B.W."/>
            <person name="Li W."/>
            <person name="Lindblom T.H."/>
            <person name="Lustigman S."/>
            <person name="Ma D."/>
            <person name="Maina C.V."/>
            <person name="Martin D.M."/>
            <person name="McCarter J.P."/>
            <person name="McReynolds L."/>
            <person name="Mitreva M."/>
            <person name="Nutman T.B."/>
            <person name="Parkinson J."/>
            <person name="Peregrin-Alvarez J.M."/>
            <person name="Poole C."/>
            <person name="Ren Q."/>
            <person name="Saunders L."/>
            <person name="Sluder A.E."/>
            <person name="Smith K."/>
            <person name="Stanke M."/>
            <person name="Unnasch T.R."/>
            <person name="Ware J."/>
            <person name="Wei A.D."/>
            <person name="Weil G."/>
            <person name="Williams D.J."/>
            <person name="Zhang Y."/>
            <person name="Williams S.A."/>
            <person name="Fraser-Liggett C."/>
            <person name="Slatko B."/>
            <person name="Blaxter M.L."/>
            <person name="Scott A.L."/>
        </authorList>
    </citation>
    <scope>NUCLEOTIDE SEQUENCE</scope>
    <source>
        <strain evidence="7">FR3</strain>
    </source>
</reference>
<dbReference type="RefSeq" id="XP_042936863.1">
    <property type="nucleotide sequence ID" value="XM_043080929.1"/>
</dbReference>
<feature type="repeat" description="ANK" evidence="3">
    <location>
        <begin position="103"/>
        <end position="135"/>
    </location>
</feature>
<dbReference type="PANTHER" id="PTHR24198:SF165">
    <property type="entry name" value="ANKYRIN REPEAT-CONTAINING PROTEIN-RELATED"/>
    <property type="match status" value="1"/>
</dbReference>
<dbReference type="KEGG" id="bmy:BM_BM1895"/>
<keyword evidence="1" id="KW-0677">Repeat</keyword>
<dbReference type="CDD" id="cd09487">
    <property type="entry name" value="SAM_superfamily"/>
    <property type="match status" value="1"/>
</dbReference>
<dbReference type="InterPro" id="IPR002110">
    <property type="entry name" value="Ankyrin_rpt"/>
</dbReference>
<evidence type="ECO:0000313" key="6">
    <source>
        <dbReference type="EMBL" id="VIO97153.1"/>
    </source>
</evidence>
<feature type="repeat" description="ANK" evidence="3">
    <location>
        <begin position="70"/>
        <end position="102"/>
    </location>
</feature>